<accession>A0A927JEZ7</accession>
<evidence type="ECO:0000313" key="5">
    <source>
        <dbReference type="EMBL" id="MBD8507282.1"/>
    </source>
</evidence>
<dbReference type="PANTHER" id="PTHR30023">
    <property type="entry name" value="D-ALANYL-D-ALANINE CARBOXYPEPTIDASE"/>
    <property type="match status" value="1"/>
</dbReference>
<dbReference type="EMBL" id="JACYWE010000007">
    <property type="protein sequence ID" value="MBD8507282.1"/>
    <property type="molecule type" value="Genomic_DNA"/>
</dbReference>
<dbReference type="PRINTS" id="PR00922">
    <property type="entry name" value="DADACBPTASE3"/>
</dbReference>
<feature type="compositionally biased region" description="Polar residues" evidence="3">
    <location>
        <begin position="1"/>
        <end position="11"/>
    </location>
</feature>
<evidence type="ECO:0000256" key="1">
    <source>
        <dbReference type="ARBA" id="ARBA00006096"/>
    </source>
</evidence>
<proteinExistence type="inferred from homology"/>
<keyword evidence="5" id="KW-0121">Carboxypeptidase</keyword>
<gene>
    <name evidence="5" type="primary">dacB</name>
    <name evidence="5" type="ORF">HT102_12385</name>
</gene>
<protein>
    <submittedName>
        <fullName evidence="5">D-alanyl-D-alanine carboxypeptidase/D-alanyl-D-alanine-endopeptidase</fullName>
        <ecNumber evidence="5">3.4.16.4</ecNumber>
    </submittedName>
</protein>
<feature type="transmembrane region" description="Helical" evidence="4">
    <location>
        <begin position="33"/>
        <end position="54"/>
    </location>
</feature>
<evidence type="ECO:0000256" key="4">
    <source>
        <dbReference type="SAM" id="Phobius"/>
    </source>
</evidence>
<dbReference type="EC" id="3.4.16.4" evidence="5"/>
<dbReference type="Gene3D" id="3.40.710.10">
    <property type="entry name" value="DD-peptidase/beta-lactamase superfamily"/>
    <property type="match status" value="2"/>
</dbReference>
<dbReference type="InterPro" id="IPR000667">
    <property type="entry name" value="Peptidase_S13"/>
</dbReference>
<dbReference type="Proteomes" id="UP000642993">
    <property type="component" value="Unassembled WGS sequence"/>
</dbReference>
<dbReference type="GO" id="GO:0009002">
    <property type="term" value="F:serine-type D-Ala-D-Ala carboxypeptidase activity"/>
    <property type="evidence" value="ECO:0007669"/>
    <property type="project" value="UniProtKB-EC"/>
</dbReference>
<dbReference type="PANTHER" id="PTHR30023:SF0">
    <property type="entry name" value="PENICILLIN-SENSITIVE CARBOXYPEPTIDASE A"/>
    <property type="match status" value="1"/>
</dbReference>
<sequence>MDDPSASSGPPSQDDAEPGDLVVASGGSPRPRLMVLAIIVVLAVLGATSIAVGARYVQGYQDSRDFTVDPAPALAVPAIEVPAAAWEDSPLDGSGVAAALDQLAEDPALGSLAGHVSDPYTRTVLWARDPAEPRTPASATKVLTAAAALLALPLDQRVSTRVIEGPGPGELILASEGDVTLGSRPAGEATYYEGAARLDDLVAQLRAAGAEASRIVVDASAFSGPAMARGWEDASISEGYITPMEPVMLDGGRIIPTEPESPRHTEPALAAGQQLAERLGLPAASVVVADAEGLTTDGRVLAEVASAPLLTRLRQLMHESDNVLAEAVGREIAIAEDEPPSFRGVARAIRAVLARNGFITEGLELEDASGLSTSNRITVALLDSVLSAAVGTVGRASGEASEIDSAAALRTVRLRPLLDLLPVAAGSGTLAERFIGDSSAGGAGWIRAKTGTLDGVSALVGYAATTNGRIVTFAFLSTESNAFEARPALDTAAARLRDIAVTDSAATPDDGGN</sequence>
<dbReference type="GO" id="GO:0006508">
    <property type="term" value="P:proteolysis"/>
    <property type="evidence" value="ECO:0007669"/>
    <property type="project" value="InterPro"/>
</dbReference>
<keyword evidence="4" id="KW-0812">Transmembrane</keyword>
<organism evidence="5 6">
    <name type="scientific">Lolliginicoccus lacisalsi</name>
    <dbReference type="NCBI Taxonomy" id="2742202"/>
    <lineage>
        <taxon>Bacteria</taxon>
        <taxon>Bacillati</taxon>
        <taxon>Actinomycetota</taxon>
        <taxon>Actinomycetes</taxon>
        <taxon>Mycobacteriales</taxon>
        <taxon>Hoyosellaceae</taxon>
        <taxon>Lolliginicoccus</taxon>
    </lineage>
</organism>
<dbReference type="NCBIfam" id="TIGR00666">
    <property type="entry name" value="PBP4"/>
    <property type="match status" value="1"/>
</dbReference>
<comment type="similarity">
    <text evidence="1">Belongs to the peptidase S13 family.</text>
</comment>
<dbReference type="Pfam" id="PF02113">
    <property type="entry name" value="Peptidase_S13"/>
    <property type="match status" value="2"/>
</dbReference>
<evidence type="ECO:0000256" key="2">
    <source>
        <dbReference type="ARBA" id="ARBA00022801"/>
    </source>
</evidence>
<feature type="region of interest" description="Disordered" evidence="3">
    <location>
        <begin position="1"/>
        <end position="24"/>
    </location>
</feature>
<dbReference type="RefSeq" id="WP_192039726.1">
    <property type="nucleotide sequence ID" value="NZ_JACYWE010000007.1"/>
</dbReference>
<dbReference type="InterPro" id="IPR012338">
    <property type="entry name" value="Beta-lactam/transpept-like"/>
</dbReference>
<evidence type="ECO:0000256" key="3">
    <source>
        <dbReference type="SAM" id="MobiDB-lite"/>
    </source>
</evidence>
<reference evidence="5" key="1">
    <citation type="submission" date="2020-09" db="EMBL/GenBank/DDBJ databases">
        <title>Hoyosella lacisalsi sp. nov., a halotolerant actinobacterium isolated from soil of Lake Gudzhirganskoe.</title>
        <authorList>
            <person name="Yang Q."/>
            <person name="Guo P.Y."/>
            <person name="Liu S.W."/>
            <person name="Li F.N."/>
            <person name="Sun C.H."/>
        </authorList>
    </citation>
    <scope>NUCLEOTIDE SEQUENCE</scope>
    <source>
        <strain evidence="5">G463</strain>
    </source>
</reference>
<keyword evidence="4" id="KW-1133">Transmembrane helix</keyword>
<keyword evidence="5" id="KW-0645">Protease</keyword>
<evidence type="ECO:0000313" key="6">
    <source>
        <dbReference type="Proteomes" id="UP000642993"/>
    </source>
</evidence>
<dbReference type="SUPFAM" id="SSF56601">
    <property type="entry name" value="beta-lactamase/transpeptidase-like"/>
    <property type="match status" value="1"/>
</dbReference>
<dbReference type="GO" id="GO:0000270">
    <property type="term" value="P:peptidoglycan metabolic process"/>
    <property type="evidence" value="ECO:0007669"/>
    <property type="project" value="TreeGrafter"/>
</dbReference>
<keyword evidence="4" id="KW-0472">Membrane</keyword>
<dbReference type="AlphaFoldDB" id="A0A927JEZ7"/>
<keyword evidence="6" id="KW-1185">Reference proteome</keyword>
<keyword evidence="2 5" id="KW-0378">Hydrolase</keyword>
<name>A0A927JEZ7_9ACTN</name>
<comment type="caution">
    <text evidence="5">The sequence shown here is derived from an EMBL/GenBank/DDBJ whole genome shotgun (WGS) entry which is preliminary data.</text>
</comment>